<proteinExistence type="predicted"/>
<comment type="caution">
    <text evidence="2">The sequence shown here is derived from an EMBL/GenBank/DDBJ whole genome shotgun (WGS) entry which is preliminary data.</text>
</comment>
<sequence length="361" mass="39563">MPPAKNIFLIGPGLIGADLIELLLADGYSVTTLVRREEHGRQIKQHYAAVEVVIGTLDDFDLIRQHAASHPITIHAATADHLGSVEAVLAGVRDRAAAAATNKGLPDSSIFIHTSGTSCLVDNSRGMYISDQVYSDARPEEIDTIPDDAPHRAVDLAILAARRELGTQAKIIIMLPTLVYGVGKHIKRMSIQLPTMTRFALKHGFAPVIGKGQSVRCNIHVQDLVRAYMVILHWMESSAADDVLKNPYFVCENGEEMLWRDAAVEIGKQLYQAGRIKDPEPKNVPPELYPDLFGPYSPTTVGANSRSRGDRLRQMGWKATEKNVLASFREDELPLLLAENEQFNGYAGVASSGTHVLKSLD</sequence>
<dbReference type="InterPro" id="IPR051783">
    <property type="entry name" value="NAD(P)-dependent_oxidoreduct"/>
</dbReference>
<dbReference type="InterPro" id="IPR036291">
    <property type="entry name" value="NAD(P)-bd_dom_sf"/>
</dbReference>
<dbReference type="PANTHER" id="PTHR48079:SF6">
    <property type="entry name" value="NAD(P)-BINDING DOMAIN-CONTAINING PROTEIN-RELATED"/>
    <property type="match status" value="1"/>
</dbReference>
<dbReference type="SUPFAM" id="SSF51735">
    <property type="entry name" value="NAD(P)-binding Rossmann-fold domains"/>
    <property type="match status" value="1"/>
</dbReference>
<evidence type="ECO:0000313" key="2">
    <source>
        <dbReference type="EMBL" id="OCT53214.1"/>
    </source>
</evidence>
<dbReference type="STRING" id="86049.A0A1C1CXE5"/>
<dbReference type="Proteomes" id="UP000094526">
    <property type="component" value="Unassembled WGS sequence"/>
</dbReference>
<reference evidence="3" key="1">
    <citation type="submission" date="2015-07" db="EMBL/GenBank/DDBJ databases">
        <authorList>
            <person name="Teixeira M.M."/>
            <person name="Souza R.C."/>
            <person name="Almeida L.G."/>
            <person name="Vicente V.A."/>
            <person name="de Hoog S."/>
            <person name="Bocca A.L."/>
            <person name="de Almeida S.R."/>
            <person name="Vasconcelos A.T."/>
            <person name="Felipe M.S."/>
        </authorList>
    </citation>
    <scope>NUCLEOTIDE SEQUENCE [LARGE SCALE GENOMIC DNA]</scope>
    <source>
        <strain evidence="3">KSF</strain>
    </source>
</reference>
<dbReference type="AlphaFoldDB" id="A0A1C1CXE5"/>
<dbReference type="Pfam" id="PF01370">
    <property type="entry name" value="Epimerase"/>
    <property type="match status" value="1"/>
</dbReference>
<dbReference type="EMBL" id="LGRB01000008">
    <property type="protein sequence ID" value="OCT53214.1"/>
    <property type="molecule type" value="Genomic_DNA"/>
</dbReference>
<accession>A0A1C1CXE5</accession>
<evidence type="ECO:0000259" key="1">
    <source>
        <dbReference type="Pfam" id="PF01370"/>
    </source>
</evidence>
<dbReference type="Gene3D" id="3.40.50.720">
    <property type="entry name" value="NAD(P)-binding Rossmann-like Domain"/>
    <property type="match status" value="1"/>
</dbReference>
<protein>
    <submittedName>
        <fullName evidence="2">NAD dependent epimerase/dehydratase family protein</fullName>
    </submittedName>
</protein>
<dbReference type="OrthoDB" id="2130169at2759"/>
<evidence type="ECO:0000313" key="3">
    <source>
        <dbReference type="Proteomes" id="UP000094526"/>
    </source>
</evidence>
<dbReference type="VEuPathDB" id="FungiDB:G647_00177"/>
<dbReference type="PANTHER" id="PTHR48079">
    <property type="entry name" value="PROTEIN YEEZ"/>
    <property type="match status" value="1"/>
</dbReference>
<dbReference type="VEuPathDB" id="FungiDB:CLCR_10438"/>
<name>A0A1C1CXE5_9EURO</name>
<organism evidence="2 3">
    <name type="scientific">Cladophialophora carrionii</name>
    <dbReference type="NCBI Taxonomy" id="86049"/>
    <lineage>
        <taxon>Eukaryota</taxon>
        <taxon>Fungi</taxon>
        <taxon>Dikarya</taxon>
        <taxon>Ascomycota</taxon>
        <taxon>Pezizomycotina</taxon>
        <taxon>Eurotiomycetes</taxon>
        <taxon>Chaetothyriomycetidae</taxon>
        <taxon>Chaetothyriales</taxon>
        <taxon>Herpotrichiellaceae</taxon>
        <taxon>Cladophialophora</taxon>
    </lineage>
</organism>
<gene>
    <name evidence="2" type="ORF">CLCR_10438</name>
</gene>
<keyword evidence="3" id="KW-1185">Reference proteome</keyword>
<dbReference type="GO" id="GO:0005737">
    <property type="term" value="C:cytoplasm"/>
    <property type="evidence" value="ECO:0007669"/>
    <property type="project" value="TreeGrafter"/>
</dbReference>
<dbReference type="GO" id="GO:0004029">
    <property type="term" value="F:aldehyde dehydrogenase (NAD+) activity"/>
    <property type="evidence" value="ECO:0007669"/>
    <property type="project" value="TreeGrafter"/>
</dbReference>
<dbReference type="InterPro" id="IPR001509">
    <property type="entry name" value="Epimerase_deHydtase"/>
</dbReference>
<dbReference type="eggNOG" id="KOG1502">
    <property type="taxonomic scope" value="Eukaryota"/>
</dbReference>
<feature type="domain" description="NAD-dependent epimerase/dehydratase" evidence="1">
    <location>
        <begin position="13"/>
        <end position="237"/>
    </location>
</feature>